<evidence type="ECO:0000313" key="2">
    <source>
        <dbReference type="Proteomes" id="UP000019335"/>
    </source>
</evidence>
<dbReference type="AlphaFoldDB" id="W7T9E2"/>
<reference evidence="1 2" key="1">
    <citation type="journal article" date="2014" name="Mol. Plant">
        <title>Chromosome Scale Genome Assembly and Transcriptome Profiling of Nannochloropsis gaditana in Nitrogen Depletion.</title>
        <authorList>
            <person name="Corteggiani Carpinelli E."/>
            <person name="Telatin A."/>
            <person name="Vitulo N."/>
            <person name="Forcato C."/>
            <person name="D'Angelo M."/>
            <person name="Schiavon R."/>
            <person name="Vezzi A."/>
            <person name="Giacometti G.M."/>
            <person name="Morosinotto T."/>
            <person name="Valle G."/>
        </authorList>
    </citation>
    <scope>NUCLEOTIDE SEQUENCE [LARGE SCALE GENOMIC DNA]</scope>
    <source>
        <strain evidence="1 2">B-31</strain>
    </source>
</reference>
<sequence length="78" mass="8734">MLDSDVWGPLGVKPQASLDVAVRVTSTPRLPALRQRASLASRDQLWREDSSLKRSSNLLRNFMPTAKSQGGRSLMRRL</sequence>
<protein>
    <submittedName>
        <fullName evidence="1">Uncharacterized protein</fullName>
    </submittedName>
</protein>
<evidence type="ECO:0000313" key="1">
    <source>
        <dbReference type="EMBL" id="EWM23635.1"/>
    </source>
</evidence>
<accession>W7T9E2</accession>
<organism evidence="1 2">
    <name type="scientific">Nannochloropsis gaditana</name>
    <dbReference type="NCBI Taxonomy" id="72520"/>
    <lineage>
        <taxon>Eukaryota</taxon>
        <taxon>Sar</taxon>
        <taxon>Stramenopiles</taxon>
        <taxon>Ochrophyta</taxon>
        <taxon>Eustigmatophyceae</taxon>
        <taxon>Eustigmatales</taxon>
        <taxon>Monodopsidaceae</taxon>
        <taxon>Nannochloropsis</taxon>
    </lineage>
</organism>
<comment type="caution">
    <text evidence="1">The sequence shown here is derived from an EMBL/GenBank/DDBJ whole genome shotgun (WGS) entry which is preliminary data.</text>
</comment>
<gene>
    <name evidence="1" type="ORF">Naga_100165g12</name>
</gene>
<dbReference type="Proteomes" id="UP000019335">
    <property type="component" value="Chromosome 16"/>
</dbReference>
<dbReference type="EMBL" id="AZIL01001545">
    <property type="protein sequence ID" value="EWM23635.1"/>
    <property type="molecule type" value="Genomic_DNA"/>
</dbReference>
<name>W7T9E2_9STRA</name>
<proteinExistence type="predicted"/>
<dbReference type="OrthoDB" id="416555at2759"/>
<keyword evidence="2" id="KW-1185">Reference proteome</keyword>